<name>A0ABX7NY46_9BACT</name>
<feature type="domain" description="ATP-grasp" evidence="1">
    <location>
        <begin position="85"/>
        <end position="237"/>
    </location>
</feature>
<dbReference type="Pfam" id="PF18299">
    <property type="entry name" value="R2K_2"/>
    <property type="match status" value="1"/>
</dbReference>
<evidence type="ECO:0000313" key="2">
    <source>
        <dbReference type="EMBL" id="QSQ22306.1"/>
    </source>
</evidence>
<proteinExistence type="predicted"/>
<accession>A0ABX7NY46</accession>
<reference evidence="2 3" key="1">
    <citation type="submission" date="2021-02" db="EMBL/GenBank/DDBJ databases">
        <title>De Novo genome assembly of isolated myxobacteria.</title>
        <authorList>
            <person name="Stevens D.C."/>
        </authorList>
    </citation>
    <scope>NUCLEOTIDE SEQUENCE [LARGE SCALE GENOMIC DNA]</scope>
    <source>
        <strain evidence="3">SCPEA02</strain>
    </source>
</reference>
<gene>
    <name evidence="2" type="ORF">JY651_45500</name>
</gene>
<dbReference type="EMBL" id="CP071090">
    <property type="protein sequence ID" value="QSQ22306.1"/>
    <property type="molecule type" value="Genomic_DNA"/>
</dbReference>
<dbReference type="Proteomes" id="UP000662747">
    <property type="component" value="Chromosome"/>
</dbReference>
<sequence>MLPRAFVQEEGQGRMEPEMRDLRDALVARGVPVELFTAKRLERRQLPLTRDTLVAGYVPSVLGALKQLGIEAPPTNDYPKCLAPFLHRRMWTSTVRQLTARLLDMSSPPVFAKPVGRRKRFTGHVFHTSGDMLFLERASASTPLVCSDVVTWLSESRVFVVRGSIVGIRHYAGDAAVSVDEATVREAVRMLEASGEATAGYGVDFGVLATGETALVEWNDGFSLGSYGLEREAYLELTVARWRELTGVGGSTYGPASAS</sequence>
<dbReference type="RefSeq" id="WP_206723883.1">
    <property type="nucleotide sequence ID" value="NZ_CP071090.1"/>
</dbReference>
<evidence type="ECO:0000259" key="1">
    <source>
        <dbReference type="Pfam" id="PF18299"/>
    </source>
</evidence>
<dbReference type="InterPro" id="IPR041261">
    <property type="entry name" value="R2K_2"/>
</dbReference>
<protein>
    <submittedName>
        <fullName evidence="2">ATP-grasp domain-containing protein</fullName>
    </submittedName>
</protein>
<organism evidence="2 3">
    <name type="scientific">Pyxidicoccus parkwayensis</name>
    <dbReference type="NCBI Taxonomy" id="2813578"/>
    <lineage>
        <taxon>Bacteria</taxon>
        <taxon>Pseudomonadati</taxon>
        <taxon>Myxococcota</taxon>
        <taxon>Myxococcia</taxon>
        <taxon>Myxococcales</taxon>
        <taxon>Cystobacterineae</taxon>
        <taxon>Myxococcaceae</taxon>
        <taxon>Pyxidicoccus</taxon>
    </lineage>
</organism>
<keyword evidence="3" id="KW-1185">Reference proteome</keyword>
<evidence type="ECO:0000313" key="3">
    <source>
        <dbReference type="Proteomes" id="UP000662747"/>
    </source>
</evidence>